<gene>
    <name evidence="2" type="ORF">L207DRAFT_520564</name>
</gene>
<dbReference type="EMBL" id="KZ613970">
    <property type="protein sequence ID" value="PMD29910.1"/>
    <property type="molecule type" value="Genomic_DNA"/>
</dbReference>
<dbReference type="Proteomes" id="UP000235786">
    <property type="component" value="Unassembled WGS sequence"/>
</dbReference>
<proteinExistence type="predicted"/>
<protein>
    <submittedName>
        <fullName evidence="2">Uncharacterized protein</fullName>
    </submittedName>
</protein>
<keyword evidence="3" id="KW-1185">Reference proteome</keyword>
<sequence>MGKDADRDREDRELFKRLKIVFRGRSPEWPLHHLKTCQKISILGSQRYSTYCSDEDGSKFWREETKSHAQQLVDTVCRLTRNQSSEMQWRLDIEKIVFKRLEFEIKCPEPDCGNRLWRSEIEAEPEASNELTRSLEKRRRERIACSCPANVRLQNKGKTGLNRIFEYRADELICQGGEAHFELRPRKPDRVHGLQQTKFFTQARQALTADIQMRTMEAATAAGVDETLTAFQFTPFEDRARPLVFPYLISEAKTERGDSFEACERQTAFPIWNLLKLQENLQVCSQQRLEEQGGPFVWFFANRGEEWRLCGCFTDIEEDDIDPGVSYIIQDIWTGRLDSQDGALQILLLIDYISDWGRDIYRPSIARLLKRVVDNTSRRERDETESIQLGTDFSSMAPRVADWQDQMDLDPPSLESSPLSELSELPPPPETPYLCEEEFEEWQNTDTVAGVFRDASILQTGFECVYFENDIFTTLLAPFVTSQIPEERLTQFVSAIHNAFLRYAVTISDHVLDQLEELWTGHERLEDETRTRPTHAHAIMVYYTHISEKLQLRRVIACIVIEKEVFRKIQEESTGPSTSLATGSGILLKDVTSSDVTSLVKQLRGQSTKNNLLAAIETRSIFLGAKAGGGPGFLARQSSPFEIPALFQVLGTISSDGPRGSIEDIIRFSNIVEHQRIDLVDGKRTIFPYSQFSNYPLISTSGSRIKSVLVYCKYLKEVNELGPEWCLFCLEPNEVPNLERQFELLTELWKEDGFYSTTYFLSRASPKGDYHWWSFNGWNPDIMDANGALSQWKAMLEDLHTIKQVASLVESEPLAVSRFIKRSMAGRTRKREMGAIGSGLKSWDMFKVKREFMDK</sequence>
<feature type="compositionally biased region" description="Low complexity" evidence="1">
    <location>
        <begin position="411"/>
        <end position="424"/>
    </location>
</feature>
<dbReference type="OrthoDB" id="3538597at2759"/>
<dbReference type="AlphaFoldDB" id="A0A2J6QUH7"/>
<accession>A0A2J6QUH7</accession>
<evidence type="ECO:0000313" key="2">
    <source>
        <dbReference type="EMBL" id="PMD29910.1"/>
    </source>
</evidence>
<organism evidence="2 3">
    <name type="scientific">Hyaloscypha variabilis (strain UAMH 11265 / GT02V1 / F)</name>
    <name type="common">Meliniomyces variabilis</name>
    <dbReference type="NCBI Taxonomy" id="1149755"/>
    <lineage>
        <taxon>Eukaryota</taxon>
        <taxon>Fungi</taxon>
        <taxon>Dikarya</taxon>
        <taxon>Ascomycota</taxon>
        <taxon>Pezizomycotina</taxon>
        <taxon>Leotiomycetes</taxon>
        <taxon>Helotiales</taxon>
        <taxon>Hyaloscyphaceae</taxon>
        <taxon>Hyaloscypha</taxon>
        <taxon>Hyaloscypha variabilis</taxon>
    </lineage>
</organism>
<evidence type="ECO:0000313" key="3">
    <source>
        <dbReference type="Proteomes" id="UP000235786"/>
    </source>
</evidence>
<reference evidence="2 3" key="1">
    <citation type="submission" date="2016-04" db="EMBL/GenBank/DDBJ databases">
        <title>A degradative enzymes factory behind the ericoid mycorrhizal symbiosis.</title>
        <authorList>
            <consortium name="DOE Joint Genome Institute"/>
            <person name="Martino E."/>
            <person name="Morin E."/>
            <person name="Grelet G."/>
            <person name="Kuo A."/>
            <person name="Kohler A."/>
            <person name="Daghino S."/>
            <person name="Barry K."/>
            <person name="Choi C."/>
            <person name="Cichocki N."/>
            <person name="Clum A."/>
            <person name="Copeland A."/>
            <person name="Hainaut M."/>
            <person name="Haridas S."/>
            <person name="Labutti K."/>
            <person name="Lindquist E."/>
            <person name="Lipzen A."/>
            <person name="Khouja H.-R."/>
            <person name="Murat C."/>
            <person name="Ohm R."/>
            <person name="Olson A."/>
            <person name="Spatafora J."/>
            <person name="Veneault-Fourrey C."/>
            <person name="Henrissat B."/>
            <person name="Grigoriev I."/>
            <person name="Martin F."/>
            <person name="Perotto S."/>
        </authorList>
    </citation>
    <scope>NUCLEOTIDE SEQUENCE [LARGE SCALE GENOMIC DNA]</scope>
    <source>
        <strain evidence="2 3">F</strain>
    </source>
</reference>
<name>A0A2J6QUH7_HYAVF</name>
<feature type="region of interest" description="Disordered" evidence="1">
    <location>
        <begin position="406"/>
        <end position="430"/>
    </location>
</feature>
<evidence type="ECO:0000256" key="1">
    <source>
        <dbReference type="SAM" id="MobiDB-lite"/>
    </source>
</evidence>